<organism evidence="1 2">
    <name type="scientific">Cetraspora pellucida</name>
    <dbReference type="NCBI Taxonomy" id="1433469"/>
    <lineage>
        <taxon>Eukaryota</taxon>
        <taxon>Fungi</taxon>
        <taxon>Fungi incertae sedis</taxon>
        <taxon>Mucoromycota</taxon>
        <taxon>Glomeromycotina</taxon>
        <taxon>Glomeromycetes</taxon>
        <taxon>Diversisporales</taxon>
        <taxon>Gigasporaceae</taxon>
        <taxon>Cetraspora</taxon>
    </lineage>
</organism>
<keyword evidence="2" id="KW-1185">Reference proteome</keyword>
<reference evidence="1" key="1">
    <citation type="submission" date="2021-06" db="EMBL/GenBank/DDBJ databases">
        <authorList>
            <person name="Kallberg Y."/>
            <person name="Tangrot J."/>
            <person name="Rosling A."/>
        </authorList>
    </citation>
    <scope>NUCLEOTIDE SEQUENCE</scope>
    <source>
        <strain evidence="1">28 12/20/2015</strain>
    </source>
</reference>
<protein>
    <submittedName>
        <fullName evidence="1">14732_t:CDS:1</fullName>
    </submittedName>
</protein>
<proteinExistence type="predicted"/>
<sequence>MNNSFITNKDGSEELCNHQYGLTTGTGNLKAHLHQAHRILPPENNNNNSLNKIVSNQTLLHDFINKRILLLLSKQDKITSHVLAWICEPRFEFSCYDKLKKKLMQSVLFAKWHLKDLMQTTIDSFSFTIDLWSQVHQPYIGITIHWISPEFSLYQALLTIQKFDYPHTGCIAHRIQLALGDGFGIAEVDNLINKARTLNSHISGKDKYCEQLHRLQAELDPQHLINPLSSNTRTRWSSTYNLLKNLLFLCNAIICLADNLQQSVNQQERQDEMKILELMRSQYLTLGMMIPIIIKLSCHLQDFYPKITSTVVKACCIKINKSMLSRWSEPSPNSLVASFLDLKFKKMNFITSKTQSSSTNVSSFFSYFYDDDHNILSENEGLPLIEKEINLYDNLPQIPKYHITDEEY</sequence>
<dbReference type="Proteomes" id="UP000789366">
    <property type="component" value="Unassembled WGS sequence"/>
</dbReference>
<comment type="caution">
    <text evidence="1">The sequence shown here is derived from an EMBL/GenBank/DDBJ whole genome shotgun (WGS) entry which is preliminary data.</text>
</comment>
<dbReference type="EMBL" id="CAJVPW010002834">
    <property type="protein sequence ID" value="CAG8514091.1"/>
    <property type="molecule type" value="Genomic_DNA"/>
</dbReference>
<gene>
    <name evidence="1" type="ORF">SPELUC_LOCUS3613</name>
</gene>
<evidence type="ECO:0000313" key="1">
    <source>
        <dbReference type="EMBL" id="CAG8514091.1"/>
    </source>
</evidence>
<accession>A0ACA9L7C1</accession>
<name>A0ACA9L7C1_9GLOM</name>
<feature type="non-terminal residue" evidence="1">
    <location>
        <position position="408"/>
    </location>
</feature>
<evidence type="ECO:0000313" key="2">
    <source>
        <dbReference type="Proteomes" id="UP000789366"/>
    </source>
</evidence>